<organism evidence="5 6">
    <name type="scientific">Persicimonas caeni</name>
    <dbReference type="NCBI Taxonomy" id="2292766"/>
    <lineage>
        <taxon>Bacteria</taxon>
        <taxon>Deltaproteobacteria</taxon>
        <taxon>Bradymonadales</taxon>
        <taxon>Bradymonadaceae</taxon>
        <taxon>Persicimonas</taxon>
    </lineage>
</organism>
<keyword evidence="1 3" id="KW-0732">Signal</keyword>
<dbReference type="PANTHER" id="PTHR35038">
    <property type="entry name" value="DISSIMILATORY SULFITE REDUCTASE SIRA"/>
    <property type="match status" value="1"/>
</dbReference>
<gene>
    <name evidence="5" type="ORF">FIV42_05385</name>
</gene>
<evidence type="ECO:0000259" key="4">
    <source>
        <dbReference type="Pfam" id="PF09699"/>
    </source>
</evidence>
<feature type="domain" description="Doubled CXXCH motif" evidence="4">
    <location>
        <begin position="116"/>
        <end position="153"/>
    </location>
</feature>
<feature type="compositionally biased region" description="Basic and acidic residues" evidence="2">
    <location>
        <begin position="44"/>
        <end position="53"/>
    </location>
</feature>
<keyword evidence="6" id="KW-1185">Reference proteome</keyword>
<feature type="chain" id="PRO_5030106173" description="Doubled CXXCH motif domain-containing protein" evidence="3">
    <location>
        <begin position="31"/>
        <end position="228"/>
    </location>
</feature>
<evidence type="ECO:0000313" key="5">
    <source>
        <dbReference type="EMBL" id="QDG50181.1"/>
    </source>
</evidence>
<dbReference type="InterPro" id="IPR010177">
    <property type="entry name" value="Paired_CXXCH_1"/>
</dbReference>
<dbReference type="Gene3D" id="1.10.1130.10">
    <property type="entry name" value="Flavocytochrome C3, Chain A"/>
    <property type="match status" value="1"/>
</dbReference>
<reference evidence="5 6" key="1">
    <citation type="submission" date="2019-06" db="EMBL/GenBank/DDBJ databases">
        <title>Persicimonas caeni gen. nov., sp. nov., a predatory bacterium isolated from solar saltern.</title>
        <authorList>
            <person name="Wang S."/>
        </authorList>
    </citation>
    <scope>NUCLEOTIDE SEQUENCE [LARGE SCALE GENOMIC DNA]</scope>
    <source>
        <strain evidence="5 6">YN101</strain>
    </source>
</reference>
<name>A0A4Y6PPA7_PERCE</name>
<sequence length="228" mass="24913">MTPIRSQILYALGGLLLAALLVACNNSTSAEPVPASEMSASKTEASKDKQEAKRYEVHIESSRELGTLKTRVGEEEYAGVMCSTCHSIPGDKPAAERPTELEEFHTSMKFTHGDLSCNSCHNPDDRNTLRLANGKAIAFEDTMDLCGQCHGPQQRDYNNGAHGGMNGHWDLNQGPRTRNNCVNCHDPHDPAFPTMMPAPPPRDRFLGEPGGSHGDEHSKHTEAKGDHR</sequence>
<evidence type="ECO:0000256" key="1">
    <source>
        <dbReference type="ARBA" id="ARBA00022729"/>
    </source>
</evidence>
<proteinExistence type="predicted"/>
<feature type="region of interest" description="Disordered" evidence="2">
    <location>
        <begin position="30"/>
        <end position="53"/>
    </location>
</feature>
<dbReference type="EMBL" id="CP041186">
    <property type="protein sequence ID" value="QDG50181.1"/>
    <property type="molecule type" value="Genomic_DNA"/>
</dbReference>
<dbReference type="PROSITE" id="PS51257">
    <property type="entry name" value="PROKAR_LIPOPROTEIN"/>
    <property type="match status" value="1"/>
</dbReference>
<evidence type="ECO:0000313" key="6">
    <source>
        <dbReference type="Proteomes" id="UP000315995"/>
    </source>
</evidence>
<dbReference type="AlphaFoldDB" id="A0A4Y6PPA7"/>
<feature type="compositionally biased region" description="Basic and acidic residues" evidence="2">
    <location>
        <begin position="213"/>
        <end position="228"/>
    </location>
</feature>
<feature type="signal peptide" evidence="3">
    <location>
        <begin position="1"/>
        <end position="30"/>
    </location>
</feature>
<evidence type="ECO:0000256" key="2">
    <source>
        <dbReference type="SAM" id="MobiDB-lite"/>
    </source>
</evidence>
<feature type="region of interest" description="Disordered" evidence="2">
    <location>
        <begin position="192"/>
        <end position="228"/>
    </location>
</feature>
<dbReference type="Proteomes" id="UP000315995">
    <property type="component" value="Chromosome"/>
</dbReference>
<accession>A0A5B8Y063</accession>
<accession>A0A4Y6PPA7</accession>
<evidence type="ECO:0000256" key="3">
    <source>
        <dbReference type="SAM" id="SignalP"/>
    </source>
</evidence>
<protein>
    <recommendedName>
        <fullName evidence="4">Doubled CXXCH motif domain-containing protein</fullName>
    </recommendedName>
</protein>
<dbReference type="OrthoDB" id="9814800at2"/>
<dbReference type="SUPFAM" id="SSF48695">
    <property type="entry name" value="Multiheme cytochromes"/>
    <property type="match status" value="1"/>
</dbReference>
<dbReference type="InterPro" id="IPR036280">
    <property type="entry name" value="Multihaem_cyt_sf"/>
</dbReference>
<dbReference type="RefSeq" id="WP_141196677.1">
    <property type="nucleotide sequence ID" value="NZ_CP041186.1"/>
</dbReference>
<dbReference type="InterPro" id="IPR051829">
    <property type="entry name" value="Multiheme_Cytochr_ET"/>
</dbReference>
<dbReference type="Pfam" id="PF09699">
    <property type="entry name" value="Paired_CXXCH_1"/>
    <property type="match status" value="1"/>
</dbReference>